<feature type="transmembrane region" description="Helical" evidence="8">
    <location>
        <begin position="184"/>
        <end position="200"/>
    </location>
</feature>
<evidence type="ECO:0000313" key="10">
    <source>
        <dbReference type="EMBL" id="SFT84727.1"/>
    </source>
</evidence>
<dbReference type="RefSeq" id="WP_139230377.1">
    <property type="nucleotide sequence ID" value="NZ_FPAS01000005.1"/>
</dbReference>
<keyword evidence="6 8" id="KW-1133">Transmembrane helix</keyword>
<dbReference type="GO" id="GO:0009103">
    <property type="term" value="P:lipopolysaccharide biosynthetic process"/>
    <property type="evidence" value="ECO:0007669"/>
    <property type="project" value="UniProtKB-ARBA"/>
</dbReference>
<feature type="transmembrane region" description="Helical" evidence="8">
    <location>
        <begin position="332"/>
        <end position="351"/>
    </location>
</feature>
<keyword evidence="3" id="KW-0328">Glycosyltransferase</keyword>
<name>A0A1I7BC44_9FLAO</name>
<keyword evidence="4 10" id="KW-0808">Transferase</keyword>
<dbReference type="Proteomes" id="UP000236454">
    <property type="component" value="Unassembled WGS sequence"/>
</dbReference>
<feature type="domain" description="Glycosyltransferase RgtA/B/C/D-like" evidence="9">
    <location>
        <begin position="105"/>
        <end position="264"/>
    </location>
</feature>
<sequence length="519" mass="60227">MFTTYFSGTQLVLLGMAFLFFLVSLYAFQKGRKSWSIFFLFVAGLSVYSFAALLDPFLNMWDERFHALVAKNLMENPLKPVLYRSLPISADYSGWDKAHIWLHKQPLFLWQMALSMRCFGVHEFALRLPSVLMSALLIPMVYRMGKILVNDSVGYLTALLFFSSFYLIELVAGRGMLEHNDISFLFYVSASFWMWIEFVSSKNRYWILGIGLSVGAAILCKWLVGLTVFMGWGMYILLKQRKEISAYLEMLGALAIALLVALPWQFYTFAHYPEQAAYEMAYNGKHFFEVIEGHSGEFLYHIYRKKEMFIDYALYLLLPGLYFLYRRMEEKAVFFALLTILIGVELFFALAQTKMPSFTLILAFPIYLAIATLLHVLLEFLRSKINSKMVTVSLFSVGISALVFFRLDVDQLQAQHTLWKSENVYTKNLIENKAIYKKINEELDEQTVIFNVGGRHYVECMFYTPNIAYRFVPTEVQYKELKAKGLKVALLLTPELEIPSYLQEDETVVYIEERLQGLY</sequence>
<dbReference type="InterPro" id="IPR050297">
    <property type="entry name" value="LipidA_mod_glycosyltrf_83"/>
</dbReference>
<feature type="transmembrane region" description="Helical" evidence="8">
    <location>
        <begin position="35"/>
        <end position="54"/>
    </location>
</feature>
<dbReference type="OrthoDB" id="9792789at2"/>
<dbReference type="AlphaFoldDB" id="A0A1I7BC44"/>
<keyword evidence="7 8" id="KW-0472">Membrane</keyword>
<dbReference type="GO" id="GO:0016763">
    <property type="term" value="F:pentosyltransferase activity"/>
    <property type="evidence" value="ECO:0007669"/>
    <property type="project" value="TreeGrafter"/>
</dbReference>
<organism evidence="10 11">
    <name type="scientific">Lishizhenia tianjinensis</name>
    <dbReference type="NCBI Taxonomy" id="477690"/>
    <lineage>
        <taxon>Bacteria</taxon>
        <taxon>Pseudomonadati</taxon>
        <taxon>Bacteroidota</taxon>
        <taxon>Flavobacteriia</taxon>
        <taxon>Flavobacteriales</taxon>
        <taxon>Crocinitomicaceae</taxon>
        <taxon>Lishizhenia</taxon>
    </lineage>
</organism>
<accession>A0A1I7BC44</accession>
<dbReference type="PANTHER" id="PTHR33908">
    <property type="entry name" value="MANNOSYLTRANSFERASE YKCB-RELATED"/>
    <property type="match status" value="1"/>
</dbReference>
<evidence type="ECO:0000256" key="6">
    <source>
        <dbReference type="ARBA" id="ARBA00022989"/>
    </source>
</evidence>
<feature type="transmembrane region" description="Helical" evidence="8">
    <location>
        <begin position="206"/>
        <end position="232"/>
    </location>
</feature>
<evidence type="ECO:0000259" key="9">
    <source>
        <dbReference type="Pfam" id="PF13231"/>
    </source>
</evidence>
<protein>
    <submittedName>
        <fullName evidence="10">4-amino-4-deoxy-L-arabinose transferase</fullName>
    </submittedName>
</protein>
<evidence type="ECO:0000256" key="5">
    <source>
        <dbReference type="ARBA" id="ARBA00022692"/>
    </source>
</evidence>
<proteinExistence type="predicted"/>
<dbReference type="GO" id="GO:0005886">
    <property type="term" value="C:plasma membrane"/>
    <property type="evidence" value="ECO:0007669"/>
    <property type="project" value="UniProtKB-SubCell"/>
</dbReference>
<feature type="transmembrane region" description="Helical" evidence="8">
    <location>
        <begin position="154"/>
        <end position="172"/>
    </location>
</feature>
<reference evidence="10 11" key="1">
    <citation type="submission" date="2016-10" db="EMBL/GenBank/DDBJ databases">
        <authorList>
            <person name="de Groot N.N."/>
        </authorList>
    </citation>
    <scope>NUCLEOTIDE SEQUENCE [LARGE SCALE GENOMIC DNA]</scope>
    <source>
        <strain evidence="10 11">CGMCC 1.7005</strain>
    </source>
</reference>
<feature type="transmembrane region" description="Helical" evidence="8">
    <location>
        <begin position="390"/>
        <end position="407"/>
    </location>
</feature>
<feature type="transmembrane region" description="Helical" evidence="8">
    <location>
        <begin position="244"/>
        <end position="264"/>
    </location>
</feature>
<evidence type="ECO:0000256" key="2">
    <source>
        <dbReference type="ARBA" id="ARBA00022475"/>
    </source>
</evidence>
<dbReference type="Pfam" id="PF13231">
    <property type="entry name" value="PMT_2"/>
    <property type="match status" value="1"/>
</dbReference>
<evidence type="ECO:0000256" key="3">
    <source>
        <dbReference type="ARBA" id="ARBA00022676"/>
    </source>
</evidence>
<feature type="transmembrane region" description="Helical" evidence="8">
    <location>
        <begin position="308"/>
        <end position="325"/>
    </location>
</feature>
<dbReference type="InterPro" id="IPR038731">
    <property type="entry name" value="RgtA/B/C-like"/>
</dbReference>
<evidence type="ECO:0000256" key="8">
    <source>
        <dbReference type="SAM" id="Phobius"/>
    </source>
</evidence>
<keyword evidence="11" id="KW-1185">Reference proteome</keyword>
<keyword evidence="5 8" id="KW-0812">Transmembrane</keyword>
<evidence type="ECO:0000256" key="4">
    <source>
        <dbReference type="ARBA" id="ARBA00022679"/>
    </source>
</evidence>
<feature type="transmembrane region" description="Helical" evidence="8">
    <location>
        <begin position="357"/>
        <end position="378"/>
    </location>
</feature>
<evidence type="ECO:0000313" key="11">
    <source>
        <dbReference type="Proteomes" id="UP000236454"/>
    </source>
</evidence>
<comment type="subcellular location">
    <subcellularLocation>
        <location evidence="1">Cell membrane</location>
        <topology evidence="1">Multi-pass membrane protein</topology>
    </subcellularLocation>
</comment>
<gene>
    <name evidence="10" type="ORF">SAMN05216474_2664</name>
</gene>
<dbReference type="PANTHER" id="PTHR33908:SF11">
    <property type="entry name" value="MEMBRANE PROTEIN"/>
    <property type="match status" value="1"/>
</dbReference>
<dbReference type="STRING" id="477690.SAMN05216474_2664"/>
<evidence type="ECO:0000256" key="1">
    <source>
        <dbReference type="ARBA" id="ARBA00004651"/>
    </source>
</evidence>
<keyword evidence="2" id="KW-1003">Cell membrane</keyword>
<dbReference type="EMBL" id="FPAS01000005">
    <property type="protein sequence ID" value="SFT84727.1"/>
    <property type="molecule type" value="Genomic_DNA"/>
</dbReference>
<feature type="transmembrane region" description="Helical" evidence="8">
    <location>
        <begin position="12"/>
        <end position="29"/>
    </location>
</feature>
<evidence type="ECO:0000256" key="7">
    <source>
        <dbReference type="ARBA" id="ARBA00023136"/>
    </source>
</evidence>